<keyword evidence="2" id="KW-1185">Reference proteome</keyword>
<evidence type="ECO:0000313" key="2">
    <source>
        <dbReference type="Proteomes" id="UP000320176"/>
    </source>
</evidence>
<evidence type="ECO:0000313" key="1">
    <source>
        <dbReference type="EMBL" id="TWU05784.1"/>
    </source>
</evidence>
<dbReference type="Proteomes" id="UP000320176">
    <property type="component" value="Unassembled WGS sequence"/>
</dbReference>
<dbReference type="AlphaFoldDB" id="A0A5C6B5L4"/>
<gene>
    <name evidence="1" type="ORF">Pla52n_14990</name>
</gene>
<reference evidence="1 2" key="1">
    <citation type="submission" date="2019-02" db="EMBL/GenBank/DDBJ databases">
        <title>Deep-cultivation of Planctomycetes and their phenomic and genomic characterization uncovers novel biology.</title>
        <authorList>
            <person name="Wiegand S."/>
            <person name="Jogler M."/>
            <person name="Boedeker C."/>
            <person name="Pinto D."/>
            <person name="Vollmers J."/>
            <person name="Rivas-Marin E."/>
            <person name="Kohn T."/>
            <person name="Peeters S.H."/>
            <person name="Heuer A."/>
            <person name="Rast P."/>
            <person name="Oberbeckmann S."/>
            <person name="Bunk B."/>
            <person name="Jeske O."/>
            <person name="Meyerdierks A."/>
            <person name="Storesund J.E."/>
            <person name="Kallscheuer N."/>
            <person name="Luecker S."/>
            <person name="Lage O.M."/>
            <person name="Pohl T."/>
            <person name="Merkel B.J."/>
            <person name="Hornburger P."/>
            <person name="Mueller R.-W."/>
            <person name="Bruemmer F."/>
            <person name="Labrenz M."/>
            <person name="Spormann A.M."/>
            <person name="Op Den Camp H."/>
            <person name="Overmann J."/>
            <person name="Amann R."/>
            <person name="Jetten M.S.M."/>
            <person name="Mascher T."/>
            <person name="Medema M.H."/>
            <person name="Devos D.P."/>
            <person name="Kaster A.-K."/>
            <person name="Ovreas L."/>
            <person name="Rohde M."/>
            <person name="Galperin M.Y."/>
            <person name="Jogler C."/>
        </authorList>
    </citation>
    <scope>NUCLEOTIDE SEQUENCE [LARGE SCALE GENOMIC DNA]</scope>
    <source>
        <strain evidence="1 2">Pla52n</strain>
    </source>
</reference>
<dbReference type="EMBL" id="SJPN01000002">
    <property type="protein sequence ID" value="TWU05784.1"/>
    <property type="molecule type" value="Genomic_DNA"/>
</dbReference>
<organism evidence="1 2">
    <name type="scientific">Stieleria varia</name>
    <dbReference type="NCBI Taxonomy" id="2528005"/>
    <lineage>
        <taxon>Bacteria</taxon>
        <taxon>Pseudomonadati</taxon>
        <taxon>Planctomycetota</taxon>
        <taxon>Planctomycetia</taxon>
        <taxon>Pirellulales</taxon>
        <taxon>Pirellulaceae</taxon>
        <taxon>Stieleria</taxon>
    </lineage>
</organism>
<protein>
    <submittedName>
        <fullName evidence="1">Uncharacterized protein</fullName>
    </submittedName>
</protein>
<sequence>MSHSTIQTDIFFAEFDGRPYAYGLSSDETRATAESSFRFGDPSDDYALGNSWAVSPDDSGWRIVRRTFPVTHLAVEFVGEIGVTNHVSWQCPECGAWSSEDVEHDAVGPLLVHCGSRHHADDGIWVILNW</sequence>
<name>A0A5C6B5L4_9BACT</name>
<proteinExistence type="predicted"/>
<dbReference type="RefSeq" id="WP_197454370.1">
    <property type="nucleotide sequence ID" value="NZ_CP151726.1"/>
</dbReference>
<accession>A0A5C6B5L4</accession>
<comment type="caution">
    <text evidence="1">The sequence shown here is derived from an EMBL/GenBank/DDBJ whole genome shotgun (WGS) entry which is preliminary data.</text>
</comment>